<evidence type="ECO:0000313" key="4">
    <source>
        <dbReference type="Proteomes" id="UP001500393"/>
    </source>
</evidence>
<keyword evidence="1" id="KW-0479">Metal-binding</keyword>
<dbReference type="InterPro" id="IPR004360">
    <property type="entry name" value="Glyas_Fos-R_dOase_dom"/>
</dbReference>
<dbReference type="Pfam" id="PF00903">
    <property type="entry name" value="Glyoxalase"/>
    <property type="match status" value="1"/>
</dbReference>
<dbReference type="PANTHER" id="PTHR36113">
    <property type="entry name" value="LYASE, PUTATIVE-RELATED-RELATED"/>
    <property type="match status" value="1"/>
</dbReference>
<dbReference type="PANTHER" id="PTHR36113:SF6">
    <property type="entry name" value="FOSFOMYCIN RESISTANCE PROTEIN FOSX"/>
    <property type="match status" value="1"/>
</dbReference>
<evidence type="ECO:0000256" key="1">
    <source>
        <dbReference type="ARBA" id="ARBA00022723"/>
    </source>
</evidence>
<feature type="domain" description="VOC" evidence="2">
    <location>
        <begin position="8"/>
        <end position="141"/>
    </location>
</feature>
<dbReference type="SUPFAM" id="SSF54593">
    <property type="entry name" value="Glyoxalase/Bleomycin resistance protein/Dihydroxybiphenyl dioxygenase"/>
    <property type="match status" value="1"/>
</dbReference>
<accession>A0ABP4NKZ4</accession>
<keyword evidence="4" id="KW-1185">Reference proteome</keyword>
<sequence>MSTVSQPTLHHLALTVTDLDASVRWYEEVFDVHPVMDLPHRGGVGRILADADHRLMIALHRHETNDGRLCDETTTGLDHAGFSVGSRAELEQWQDHLEAHGVIRSDTADKPLTQSPIADEPYASVLVFRDQDNIQLEFFAPVQQ</sequence>
<dbReference type="PROSITE" id="PS51819">
    <property type="entry name" value="VOC"/>
    <property type="match status" value="1"/>
</dbReference>
<evidence type="ECO:0000313" key="3">
    <source>
        <dbReference type="EMBL" id="GAA1561047.1"/>
    </source>
</evidence>
<proteinExistence type="predicted"/>
<dbReference type="Gene3D" id="3.10.180.10">
    <property type="entry name" value="2,3-Dihydroxybiphenyl 1,2-Dioxygenase, domain 1"/>
    <property type="match status" value="1"/>
</dbReference>
<name>A0ABP4NKZ4_9ACTN</name>
<dbReference type="EMBL" id="BAAAOS010000010">
    <property type="protein sequence ID" value="GAA1561047.1"/>
    <property type="molecule type" value="Genomic_DNA"/>
</dbReference>
<dbReference type="Proteomes" id="UP001500393">
    <property type="component" value="Unassembled WGS sequence"/>
</dbReference>
<dbReference type="InterPro" id="IPR037523">
    <property type="entry name" value="VOC_core"/>
</dbReference>
<comment type="caution">
    <text evidence="3">The sequence shown here is derived from an EMBL/GenBank/DDBJ whole genome shotgun (WGS) entry which is preliminary data.</text>
</comment>
<gene>
    <name evidence="3" type="ORF">GCM10009789_12880</name>
</gene>
<dbReference type="CDD" id="cd06587">
    <property type="entry name" value="VOC"/>
    <property type="match status" value="1"/>
</dbReference>
<evidence type="ECO:0000259" key="2">
    <source>
        <dbReference type="PROSITE" id="PS51819"/>
    </source>
</evidence>
<dbReference type="RefSeq" id="WP_344210803.1">
    <property type="nucleotide sequence ID" value="NZ_BAAAOS010000010.1"/>
</dbReference>
<organism evidence="3 4">
    <name type="scientific">Kribbella sancticallisti</name>
    <dbReference type="NCBI Taxonomy" id="460087"/>
    <lineage>
        <taxon>Bacteria</taxon>
        <taxon>Bacillati</taxon>
        <taxon>Actinomycetota</taxon>
        <taxon>Actinomycetes</taxon>
        <taxon>Propionibacteriales</taxon>
        <taxon>Kribbellaceae</taxon>
        <taxon>Kribbella</taxon>
    </lineage>
</organism>
<protein>
    <submittedName>
        <fullName evidence="3">VOC family protein</fullName>
    </submittedName>
</protein>
<dbReference type="InterPro" id="IPR051332">
    <property type="entry name" value="Fosfomycin_Res_Enzymes"/>
</dbReference>
<reference evidence="4" key="1">
    <citation type="journal article" date="2019" name="Int. J. Syst. Evol. Microbiol.">
        <title>The Global Catalogue of Microorganisms (GCM) 10K type strain sequencing project: providing services to taxonomists for standard genome sequencing and annotation.</title>
        <authorList>
            <consortium name="The Broad Institute Genomics Platform"/>
            <consortium name="The Broad Institute Genome Sequencing Center for Infectious Disease"/>
            <person name="Wu L."/>
            <person name="Ma J."/>
        </authorList>
    </citation>
    <scope>NUCLEOTIDE SEQUENCE [LARGE SCALE GENOMIC DNA]</scope>
    <source>
        <strain evidence="4">JCM 14969</strain>
    </source>
</reference>
<dbReference type="InterPro" id="IPR029068">
    <property type="entry name" value="Glyas_Bleomycin-R_OHBP_Dase"/>
</dbReference>